<dbReference type="Gene3D" id="2.30.42.10">
    <property type="match status" value="1"/>
</dbReference>
<dbReference type="PANTHER" id="PTHR12558">
    <property type="entry name" value="CELL DIVISION CYCLE 16,23,27"/>
    <property type="match status" value="1"/>
</dbReference>
<dbReference type="SUPFAM" id="SSF50156">
    <property type="entry name" value="PDZ domain-like"/>
    <property type="match status" value="1"/>
</dbReference>
<dbReference type="Pfam" id="PF13181">
    <property type="entry name" value="TPR_8"/>
    <property type="match status" value="2"/>
</dbReference>
<dbReference type="SMART" id="SM00028">
    <property type="entry name" value="TPR"/>
    <property type="match status" value="5"/>
</dbReference>
<feature type="repeat" description="TPR" evidence="1">
    <location>
        <begin position="299"/>
        <end position="332"/>
    </location>
</feature>
<dbReference type="EMBL" id="BCNO01000001">
    <property type="protein sequence ID" value="GAQ94699.1"/>
    <property type="molecule type" value="Genomic_DNA"/>
</dbReference>
<dbReference type="AlphaFoldDB" id="A0A0U9HNX4"/>
<keyword evidence="5" id="KW-1185">Reference proteome</keyword>
<feature type="repeat" description="TPR" evidence="1">
    <location>
        <begin position="393"/>
        <end position="426"/>
    </location>
</feature>
<proteinExistence type="predicted"/>
<dbReference type="RefSeq" id="WP_059176129.1">
    <property type="nucleotide sequence ID" value="NZ_BCNO01000001.1"/>
</dbReference>
<evidence type="ECO:0000259" key="3">
    <source>
        <dbReference type="SMART" id="SM00228"/>
    </source>
</evidence>
<feature type="chain" id="PRO_5006865032" evidence="2">
    <location>
        <begin position="20"/>
        <end position="637"/>
    </location>
</feature>
<sequence>MRKILILFILLSLLEFAYAQTETEKYSCIEVKTDLENDKIRYSINRENTSEFTLKNCIPENLKIYVKNRTITYAKSRRLIEDGRIEKNDLFAIECYQPLSEDGNLADYEGINLNFYKGKISGLITPEYPLYPTLKQTSEKLNIAVPHRTFIIFNGFGGSSHEFFCYVDGKKLEKPTKDNCQYSFDEVLDIHAKNKNTVAISDLAEKYFKRQDYEKAEKAYKKLMEISKNSDYSGLLSIYIATGQYKSAEELLLKRLKDSPFDTLLYISLAKVYLYQKDYAKAKSTIQKALKLKFEAGEYEAHAILGEVYIKERKYQDAIDSFEKASKFFKKECEDKNLMMSHFFNRQETKPIDCSVQTIPYQLKIIYSLTELEDFKRAEKLVIEMLTKTPNDPHIYGHLAYVYAGEGQFDKALEMADKATSLLKRKGIGANIVMGEVYPMIVYVSKNTPAERAGLKKGDKIINLGDNDIRFLRENGDILRTVVDYINKNEKIKFKVYSENSIELKDLELIPEEFLEKKASEVLAFKALILRIKGETSEFEKQSLKAYELNPEDKLTLTVMGLLKTDKGRYKEAVEILEKLTKYSNDSLILLIKPLIHARAGELDKAKEYYREIPEELLKTRNALYKRLLNEIREVLK</sequence>
<keyword evidence="2" id="KW-0732">Signal</keyword>
<dbReference type="Gene3D" id="1.25.40.10">
    <property type="entry name" value="Tetratricopeptide repeat domain"/>
    <property type="match status" value="2"/>
</dbReference>
<feature type="repeat" description="TPR" evidence="1">
    <location>
        <begin position="263"/>
        <end position="296"/>
    </location>
</feature>
<dbReference type="InterPro" id="IPR011990">
    <property type="entry name" value="TPR-like_helical_dom_sf"/>
</dbReference>
<dbReference type="OrthoDB" id="9812068at2"/>
<dbReference type="Proteomes" id="UP000054976">
    <property type="component" value="Unassembled WGS sequence"/>
</dbReference>
<gene>
    <name evidence="4" type="ORF">TAGGR_1884</name>
</gene>
<evidence type="ECO:0000256" key="1">
    <source>
        <dbReference type="PROSITE-ProRule" id="PRU00339"/>
    </source>
</evidence>
<evidence type="ECO:0000313" key="5">
    <source>
        <dbReference type="Proteomes" id="UP000054976"/>
    </source>
</evidence>
<reference evidence="5" key="1">
    <citation type="submission" date="2016-01" db="EMBL/GenBank/DDBJ databases">
        <title>Draft genome sequence of Thermodesulfovibrio aggregans strain TGE-P1.</title>
        <authorList>
            <person name="Sekiguchi Y."/>
            <person name="Ohashi A."/>
            <person name="Matsuura N."/>
            <person name="Tourlousse M.D."/>
        </authorList>
    </citation>
    <scope>NUCLEOTIDE SEQUENCE [LARGE SCALE GENOMIC DNA]</scope>
    <source>
        <strain evidence="5">TGE-P1</strain>
    </source>
</reference>
<evidence type="ECO:0000313" key="4">
    <source>
        <dbReference type="EMBL" id="GAQ94699.1"/>
    </source>
</evidence>
<keyword evidence="1" id="KW-0802">TPR repeat</keyword>
<feature type="signal peptide" evidence="2">
    <location>
        <begin position="1"/>
        <end position="19"/>
    </location>
</feature>
<feature type="domain" description="PDZ" evidence="3">
    <location>
        <begin position="426"/>
        <end position="500"/>
    </location>
</feature>
<name>A0A0U9HNX4_9BACT</name>
<dbReference type="SMART" id="SM00228">
    <property type="entry name" value="PDZ"/>
    <property type="match status" value="1"/>
</dbReference>
<dbReference type="Pfam" id="PF13432">
    <property type="entry name" value="TPR_16"/>
    <property type="match status" value="1"/>
</dbReference>
<protein>
    <submittedName>
        <fullName evidence="4">Tetratricopeptide repeat-containing protein</fullName>
    </submittedName>
</protein>
<dbReference type="InterPro" id="IPR036034">
    <property type="entry name" value="PDZ_sf"/>
</dbReference>
<accession>A0A0U9HNX4</accession>
<dbReference type="InterPro" id="IPR019734">
    <property type="entry name" value="TPR_rpt"/>
</dbReference>
<feature type="repeat" description="TPR" evidence="1">
    <location>
        <begin position="197"/>
        <end position="230"/>
    </location>
</feature>
<evidence type="ECO:0000256" key="2">
    <source>
        <dbReference type="SAM" id="SignalP"/>
    </source>
</evidence>
<organism evidence="4 5">
    <name type="scientific">Thermodesulfovibrio aggregans</name>
    <dbReference type="NCBI Taxonomy" id="86166"/>
    <lineage>
        <taxon>Bacteria</taxon>
        <taxon>Pseudomonadati</taxon>
        <taxon>Nitrospirota</taxon>
        <taxon>Thermodesulfovibrionia</taxon>
        <taxon>Thermodesulfovibrionales</taxon>
        <taxon>Thermodesulfovibrionaceae</taxon>
        <taxon>Thermodesulfovibrio</taxon>
    </lineage>
</organism>
<dbReference type="STRING" id="86166.TAGGR_1884"/>
<dbReference type="InterPro" id="IPR001478">
    <property type="entry name" value="PDZ"/>
</dbReference>
<comment type="caution">
    <text evidence="4">The sequence shown here is derived from an EMBL/GenBank/DDBJ whole genome shotgun (WGS) entry which is preliminary data.</text>
</comment>
<dbReference type="PANTHER" id="PTHR12558:SF13">
    <property type="entry name" value="CELL DIVISION CYCLE PROTEIN 27 HOMOLOG"/>
    <property type="match status" value="1"/>
</dbReference>
<dbReference type="PROSITE" id="PS50005">
    <property type="entry name" value="TPR"/>
    <property type="match status" value="4"/>
</dbReference>
<dbReference type="SUPFAM" id="SSF48452">
    <property type="entry name" value="TPR-like"/>
    <property type="match status" value="2"/>
</dbReference>